<organism evidence="2 3">
    <name type="scientific">Vitis vinifera</name>
    <name type="common">Grape</name>
    <dbReference type="NCBI Taxonomy" id="29760"/>
    <lineage>
        <taxon>Eukaryota</taxon>
        <taxon>Viridiplantae</taxon>
        <taxon>Streptophyta</taxon>
        <taxon>Embryophyta</taxon>
        <taxon>Tracheophyta</taxon>
        <taxon>Spermatophyta</taxon>
        <taxon>Magnoliopsida</taxon>
        <taxon>eudicotyledons</taxon>
        <taxon>Gunneridae</taxon>
        <taxon>Pentapetalae</taxon>
        <taxon>rosids</taxon>
        <taxon>Vitales</taxon>
        <taxon>Vitaceae</taxon>
        <taxon>Viteae</taxon>
        <taxon>Vitis</taxon>
    </lineage>
</organism>
<sequence length="188" mass="20515">MFISSLHTISCFKILGSQESIASNGARFGVETKKLWPFEDDCAKLNGNVAAVPHFATVGHVFEALSGAQIMHTIFRFELGTSSSLPFQYQASEPHFFAPLCLSSLEQSESYPCAGPLDAPAHLLDSAPQRRYHTRRAAATPVAPTQIPPRSPPTKKATLQSQESPLEHLEIHSLSLLPLGAYPRQLAH</sequence>
<proteinExistence type="predicted"/>
<name>A0A438BS26_VITVI</name>
<evidence type="ECO:0000313" key="2">
    <source>
        <dbReference type="EMBL" id="RVW13756.1"/>
    </source>
</evidence>
<feature type="region of interest" description="Disordered" evidence="1">
    <location>
        <begin position="133"/>
        <end position="164"/>
    </location>
</feature>
<dbReference type="Proteomes" id="UP000288805">
    <property type="component" value="Unassembled WGS sequence"/>
</dbReference>
<dbReference type="EMBL" id="QGNW01002646">
    <property type="protein sequence ID" value="RVW13756.1"/>
    <property type="molecule type" value="Genomic_DNA"/>
</dbReference>
<dbReference type="AlphaFoldDB" id="A0A438BS26"/>
<reference evidence="2 3" key="1">
    <citation type="journal article" date="2018" name="PLoS Genet.">
        <title>Population sequencing reveals clonal diversity and ancestral inbreeding in the grapevine cultivar Chardonnay.</title>
        <authorList>
            <person name="Roach M.J."/>
            <person name="Johnson D.L."/>
            <person name="Bohlmann J."/>
            <person name="van Vuuren H.J."/>
            <person name="Jones S.J."/>
            <person name="Pretorius I.S."/>
            <person name="Schmidt S.A."/>
            <person name="Borneman A.R."/>
        </authorList>
    </citation>
    <scope>NUCLEOTIDE SEQUENCE [LARGE SCALE GENOMIC DNA]</scope>
    <source>
        <strain evidence="3">cv. Chardonnay</strain>
        <tissue evidence="2">Leaf</tissue>
    </source>
</reference>
<accession>A0A438BS26</accession>
<evidence type="ECO:0000256" key="1">
    <source>
        <dbReference type="SAM" id="MobiDB-lite"/>
    </source>
</evidence>
<evidence type="ECO:0000313" key="3">
    <source>
        <dbReference type="Proteomes" id="UP000288805"/>
    </source>
</evidence>
<gene>
    <name evidence="2" type="ORF">CK203_087236</name>
</gene>
<protein>
    <submittedName>
        <fullName evidence="2">Uncharacterized protein</fullName>
    </submittedName>
</protein>
<comment type="caution">
    <text evidence="2">The sequence shown here is derived from an EMBL/GenBank/DDBJ whole genome shotgun (WGS) entry which is preliminary data.</text>
</comment>